<dbReference type="AlphaFoldDB" id="A0A7Y1M769"/>
<dbReference type="EMBL" id="JAAQYH010000018">
    <property type="protein sequence ID" value="NNA76463.1"/>
    <property type="molecule type" value="Genomic_DNA"/>
</dbReference>
<evidence type="ECO:0000256" key="1">
    <source>
        <dbReference type="SAM" id="Coils"/>
    </source>
</evidence>
<protein>
    <submittedName>
        <fullName evidence="2">Uncharacterized protein</fullName>
    </submittedName>
</protein>
<feature type="coiled-coil region" evidence="1">
    <location>
        <begin position="129"/>
        <end position="170"/>
    </location>
</feature>
<proteinExistence type="predicted"/>
<evidence type="ECO:0000313" key="2">
    <source>
        <dbReference type="EMBL" id="NNA76463.1"/>
    </source>
</evidence>
<sequence length="249" mass="28288">MSSAHFNPQAKIFYRPIDAALRWCNLIRFETQILQAACSCPEEFRRLFPQWPCLQTNTEIIFDAIRNGELPYGCLGISVPQGTPVELTLLTVRHSDLRHWMQIYYPDQRPDFLFESGDDTRDKISLGVYFALQAERDALLRERDTMQRQLQDVEADLRALGLEKEKLKSLVSTQGQLSERSEHTYLQIIGALLNTFLDSSPAGKPLSVFTSQSAIVDAVTARHKDIPGLSKRTLDEKFAAANRSLKKTT</sequence>
<evidence type="ECO:0000313" key="3">
    <source>
        <dbReference type="Proteomes" id="UP000535954"/>
    </source>
</evidence>
<dbReference type="Proteomes" id="UP000535954">
    <property type="component" value="Unassembled WGS sequence"/>
</dbReference>
<gene>
    <name evidence="2" type="ORF">HBO13_27905</name>
</gene>
<comment type="caution">
    <text evidence="2">The sequence shown here is derived from an EMBL/GenBank/DDBJ whole genome shotgun (WGS) entry which is preliminary data.</text>
</comment>
<organism evidence="2 3">
    <name type="scientific">Pseudomonas lactis</name>
    <dbReference type="NCBI Taxonomy" id="1615674"/>
    <lineage>
        <taxon>Bacteria</taxon>
        <taxon>Pseudomonadati</taxon>
        <taxon>Pseudomonadota</taxon>
        <taxon>Gammaproteobacteria</taxon>
        <taxon>Pseudomonadales</taxon>
        <taxon>Pseudomonadaceae</taxon>
        <taxon>Pseudomonas</taxon>
    </lineage>
</organism>
<accession>A0A7Y1M769</accession>
<dbReference type="RefSeq" id="WP_169900328.1">
    <property type="nucleotide sequence ID" value="NZ_JAAQYH010000018.1"/>
</dbReference>
<reference evidence="2 3" key="1">
    <citation type="journal article" date="2020" name="Front. Microbiol.">
        <title>Genetic Organization of the aprX-lipA2 Operon Affects the Proteolytic Potential of Pseudomonas Species in Milk.</title>
        <authorList>
            <person name="Maier C."/>
            <person name="Huptas C."/>
            <person name="von Neubeck M."/>
            <person name="Scherer S."/>
            <person name="Wenning M."/>
            <person name="Lucking G."/>
        </authorList>
    </citation>
    <scope>NUCLEOTIDE SEQUENCE [LARGE SCALE GENOMIC DNA]</scope>
    <source>
        <strain evidence="2 3">WS 5405</strain>
    </source>
</reference>
<keyword evidence="1" id="KW-0175">Coiled coil</keyword>
<name>A0A7Y1M769_9PSED</name>